<gene>
    <name evidence="2" type="ORF">BJ508DRAFT_375822</name>
</gene>
<feature type="signal peptide" evidence="1">
    <location>
        <begin position="1"/>
        <end position="20"/>
    </location>
</feature>
<keyword evidence="1" id="KW-0732">Signal</keyword>
<evidence type="ECO:0000313" key="2">
    <source>
        <dbReference type="EMBL" id="RPA82359.1"/>
    </source>
</evidence>
<dbReference type="Proteomes" id="UP000275078">
    <property type="component" value="Unassembled WGS sequence"/>
</dbReference>
<evidence type="ECO:0000313" key="3">
    <source>
        <dbReference type="Proteomes" id="UP000275078"/>
    </source>
</evidence>
<dbReference type="EMBL" id="ML119672">
    <property type="protein sequence ID" value="RPA82359.1"/>
    <property type="molecule type" value="Genomic_DNA"/>
</dbReference>
<evidence type="ECO:0008006" key="4">
    <source>
        <dbReference type="Google" id="ProtNLM"/>
    </source>
</evidence>
<keyword evidence="3" id="KW-1185">Reference proteome</keyword>
<protein>
    <recommendedName>
        <fullName evidence="4">Secreted protein</fullName>
    </recommendedName>
</protein>
<proteinExistence type="predicted"/>
<feature type="chain" id="PRO_5018294779" description="Secreted protein" evidence="1">
    <location>
        <begin position="21"/>
        <end position="141"/>
    </location>
</feature>
<name>A0A3N4I8F3_ASCIM</name>
<accession>A0A3N4I8F3</accession>
<dbReference type="AlphaFoldDB" id="A0A3N4I8F3"/>
<organism evidence="2 3">
    <name type="scientific">Ascobolus immersus RN42</name>
    <dbReference type="NCBI Taxonomy" id="1160509"/>
    <lineage>
        <taxon>Eukaryota</taxon>
        <taxon>Fungi</taxon>
        <taxon>Dikarya</taxon>
        <taxon>Ascomycota</taxon>
        <taxon>Pezizomycotina</taxon>
        <taxon>Pezizomycetes</taxon>
        <taxon>Pezizales</taxon>
        <taxon>Ascobolaceae</taxon>
        <taxon>Ascobolus</taxon>
    </lineage>
</organism>
<reference evidence="2 3" key="1">
    <citation type="journal article" date="2018" name="Nat. Ecol. Evol.">
        <title>Pezizomycetes genomes reveal the molecular basis of ectomycorrhizal truffle lifestyle.</title>
        <authorList>
            <person name="Murat C."/>
            <person name="Payen T."/>
            <person name="Noel B."/>
            <person name="Kuo A."/>
            <person name="Morin E."/>
            <person name="Chen J."/>
            <person name="Kohler A."/>
            <person name="Krizsan K."/>
            <person name="Balestrini R."/>
            <person name="Da Silva C."/>
            <person name="Montanini B."/>
            <person name="Hainaut M."/>
            <person name="Levati E."/>
            <person name="Barry K.W."/>
            <person name="Belfiori B."/>
            <person name="Cichocki N."/>
            <person name="Clum A."/>
            <person name="Dockter R.B."/>
            <person name="Fauchery L."/>
            <person name="Guy J."/>
            <person name="Iotti M."/>
            <person name="Le Tacon F."/>
            <person name="Lindquist E.A."/>
            <person name="Lipzen A."/>
            <person name="Malagnac F."/>
            <person name="Mello A."/>
            <person name="Molinier V."/>
            <person name="Miyauchi S."/>
            <person name="Poulain J."/>
            <person name="Riccioni C."/>
            <person name="Rubini A."/>
            <person name="Sitrit Y."/>
            <person name="Splivallo R."/>
            <person name="Traeger S."/>
            <person name="Wang M."/>
            <person name="Zifcakova L."/>
            <person name="Wipf D."/>
            <person name="Zambonelli A."/>
            <person name="Paolocci F."/>
            <person name="Nowrousian M."/>
            <person name="Ottonello S."/>
            <person name="Baldrian P."/>
            <person name="Spatafora J.W."/>
            <person name="Henrissat B."/>
            <person name="Nagy L.G."/>
            <person name="Aury J.M."/>
            <person name="Wincker P."/>
            <person name="Grigoriev I.V."/>
            <person name="Bonfante P."/>
            <person name="Martin F.M."/>
        </authorList>
    </citation>
    <scope>NUCLEOTIDE SEQUENCE [LARGE SCALE GENOMIC DNA]</scope>
    <source>
        <strain evidence="2 3">RN42</strain>
    </source>
</reference>
<evidence type="ECO:0000256" key="1">
    <source>
        <dbReference type="SAM" id="SignalP"/>
    </source>
</evidence>
<sequence>MHFLAISAVSVTLLTNLASGTPFIKGIPEVKYNGNVGNINCQTRWRCSGGPWVQSRTDKLQSGKLPPPEDWLDTCELIKEKYGTDYYQKEDGALFLKNFAKANPHLDCSEKAAPFAGNVGICTAGKDLSDKEYEDYCGPKK</sequence>